<dbReference type="Proteomes" id="UP001060215">
    <property type="component" value="Chromosome 4"/>
</dbReference>
<protein>
    <submittedName>
        <fullName evidence="1">Kinesin-like protein KIN-4A</fullName>
    </submittedName>
</protein>
<proteinExistence type="predicted"/>
<gene>
    <name evidence="1" type="ORF">LOK49_LG05G02551</name>
</gene>
<name>A0ACC0HQM9_9ERIC</name>
<keyword evidence="2" id="KW-1185">Reference proteome</keyword>
<evidence type="ECO:0000313" key="1">
    <source>
        <dbReference type="EMBL" id="KAI8015024.1"/>
    </source>
</evidence>
<sequence length="265" mass="30037">MEATAMTDNDGGKWNGGGFVGDEERDRKEGGAGGNMVGDVVSSGDGGRRQRRLERWWLCRRVREAITELDLSVEDSLGGNSRTVMIACISHADINDEETLNTLKYANRACNIQNKPVVNRDPLSNEMLKMRQQLEFLQAELCARGGGASSDEIQQKQKSDEAAKRLQEEIQFIKAQKVQLQQKIKQEAEQFRHWKASREKELLQSYASILYLRIPSSFRIIFRGKDVEHHNVVNDMMMAREITYRLTALFLTISCSVFIVMSSSS</sequence>
<reference evidence="1 2" key="1">
    <citation type="journal article" date="2022" name="Plant J.">
        <title>Chromosome-level genome of Camellia lanceoleosa provides a valuable resource for understanding genome evolution and self-incompatibility.</title>
        <authorList>
            <person name="Gong W."/>
            <person name="Xiao S."/>
            <person name="Wang L."/>
            <person name="Liao Z."/>
            <person name="Chang Y."/>
            <person name="Mo W."/>
            <person name="Hu G."/>
            <person name="Li W."/>
            <person name="Zhao G."/>
            <person name="Zhu H."/>
            <person name="Hu X."/>
            <person name="Ji K."/>
            <person name="Xiang X."/>
            <person name="Song Q."/>
            <person name="Yuan D."/>
            <person name="Jin S."/>
            <person name="Zhang L."/>
        </authorList>
    </citation>
    <scope>NUCLEOTIDE SEQUENCE [LARGE SCALE GENOMIC DNA]</scope>
    <source>
        <strain evidence="1">SQ_2022a</strain>
    </source>
</reference>
<organism evidence="1 2">
    <name type="scientific">Camellia lanceoleosa</name>
    <dbReference type="NCBI Taxonomy" id="1840588"/>
    <lineage>
        <taxon>Eukaryota</taxon>
        <taxon>Viridiplantae</taxon>
        <taxon>Streptophyta</taxon>
        <taxon>Embryophyta</taxon>
        <taxon>Tracheophyta</taxon>
        <taxon>Spermatophyta</taxon>
        <taxon>Magnoliopsida</taxon>
        <taxon>eudicotyledons</taxon>
        <taxon>Gunneridae</taxon>
        <taxon>Pentapetalae</taxon>
        <taxon>asterids</taxon>
        <taxon>Ericales</taxon>
        <taxon>Theaceae</taxon>
        <taxon>Camellia</taxon>
    </lineage>
</organism>
<evidence type="ECO:0000313" key="2">
    <source>
        <dbReference type="Proteomes" id="UP001060215"/>
    </source>
</evidence>
<dbReference type="EMBL" id="CM045761">
    <property type="protein sequence ID" value="KAI8015024.1"/>
    <property type="molecule type" value="Genomic_DNA"/>
</dbReference>
<comment type="caution">
    <text evidence="1">The sequence shown here is derived from an EMBL/GenBank/DDBJ whole genome shotgun (WGS) entry which is preliminary data.</text>
</comment>
<accession>A0ACC0HQM9</accession>